<evidence type="ECO:0000313" key="2">
    <source>
        <dbReference type="Proteomes" id="UP000823960"/>
    </source>
</evidence>
<dbReference type="InterPro" id="IPR036249">
    <property type="entry name" value="Thioredoxin-like_sf"/>
</dbReference>
<dbReference type="CDD" id="cd02980">
    <property type="entry name" value="TRX_Fd_family"/>
    <property type="match status" value="1"/>
</dbReference>
<reference evidence="1" key="1">
    <citation type="submission" date="2020-10" db="EMBL/GenBank/DDBJ databases">
        <authorList>
            <person name="Gilroy R."/>
        </authorList>
    </citation>
    <scope>NUCLEOTIDE SEQUENCE</scope>
    <source>
        <strain evidence="1">1370</strain>
    </source>
</reference>
<organism evidence="1 2">
    <name type="scientific">Candidatus Faeciplasma avium</name>
    <dbReference type="NCBI Taxonomy" id="2840798"/>
    <lineage>
        <taxon>Bacteria</taxon>
        <taxon>Bacillati</taxon>
        <taxon>Bacillota</taxon>
        <taxon>Clostridia</taxon>
        <taxon>Eubacteriales</taxon>
        <taxon>Oscillospiraceae</taxon>
        <taxon>Oscillospiraceae incertae sedis</taxon>
        <taxon>Candidatus Faeciplasma</taxon>
    </lineage>
</organism>
<reference evidence="1" key="2">
    <citation type="journal article" date="2021" name="PeerJ">
        <title>Extensive microbial diversity within the chicken gut microbiome revealed by metagenomics and culture.</title>
        <authorList>
            <person name="Gilroy R."/>
            <person name="Ravi A."/>
            <person name="Getino M."/>
            <person name="Pursley I."/>
            <person name="Horton D.L."/>
            <person name="Alikhan N.F."/>
            <person name="Baker D."/>
            <person name="Gharbi K."/>
            <person name="Hall N."/>
            <person name="Watson M."/>
            <person name="Adriaenssens E.M."/>
            <person name="Foster-Nyarko E."/>
            <person name="Jarju S."/>
            <person name="Secka A."/>
            <person name="Antonio M."/>
            <person name="Oren A."/>
            <person name="Chaudhuri R.R."/>
            <person name="La Ragione R."/>
            <person name="Hildebrand F."/>
            <person name="Pallen M.J."/>
        </authorList>
    </citation>
    <scope>NUCLEOTIDE SEQUENCE</scope>
    <source>
        <strain evidence="1">1370</strain>
    </source>
</reference>
<dbReference type="Proteomes" id="UP000823960">
    <property type="component" value="Unassembled WGS sequence"/>
</dbReference>
<protein>
    <submittedName>
        <fullName evidence="1">(2Fe-2S) ferredoxin domain-containing protein</fullName>
    </submittedName>
</protein>
<dbReference type="EMBL" id="DVOL01000005">
    <property type="protein sequence ID" value="HIV10151.1"/>
    <property type="molecule type" value="Genomic_DNA"/>
</dbReference>
<proteinExistence type="predicted"/>
<evidence type="ECO:0000313" key="1">
    <source>
        <dbReference type="EMBL" id="HIV10151.1"/>
    </source>
</evidence>
<dbReference type="SUPFAM" id="SSF52833">
    <property type="entry name" value="Thioredoxin-like"/>
    <property type="match status" value="1"/>
</dbReference>
<dbReference type="AlphaFoldDB" id="A0A9D1T3K6"/>
<dbReference type="Gene3D" id="3.40.30.10">
    <property type="entry name" value="Glutaredoxin"/>
    <property type="match status" value="1"/>
</dbReference>
<gene>
    <name evidence="1" type="ORF">IAD28_00425</name>
</gene>
<dbReference type="Pfam" id="PF01257">
    <property type="entry name" value="2Fe-2S_thioredx"/>
    <property type="match status" value="1"/>
</dbReference>
<accession>A0A9D1T3K6</accession>
<sequence length="86" mass="9400">MIVQICVGSSCHLKGSEEIVRLLQEAVEEHHLENDVTLAGSFCTGMCNRFGVTVTVDDEVISGVTKESFKEFFNEKILKPIKAGGV</sequence>
<name>A0A9D1T3K6_9FIRM</name>
<comment type="caution">
    <text evidence="1">The sequence shown here is derived from an EMBL/GenBank/DDBJ whole genome shotgun (WGS) entry which is preliminary data.</text>
</comment>